<dbReference type="SMART" id="SM00387">
    <property type="entry name" value="HATPase_c"/>
    <property type="match status" value="1"/>
</dbReference>
<dbReference type="PROSITE" id="PS50110">
    <property type="entry name" value="RESPONSE_REGULATORY"/>
    <property type="match status" value="1"/>
</dbReference>
<keyword evidence="1" id="KW-0597">Phosphoprotein</keyword>
<accession>A0A644WNF9</accession>
<reference evidence="6" key="1">
    <citation type="submission" date="2019-08" db="EMBL/GenBank/DDBJ databases">
        <authorList>
            <person name="Kucharzyk K."/>
            <person name="Murdoch R.W."/>
            <person name="Higgins S."/>
            <person name="Loffler F."/>
        </authorList>
    </citation>
    <scope>NUCLEOTIDE SEQUENCE</scope>
</reference>
<evidence type="ECO:0000313" key="6">
    <source>
        <dbReference type="EMBL" id="MPM03863.1"/>
    </source>
</evidence>
<evidence type="ECO:0000259" key="5">
    <source>
        <dbReference type="PROSITE" id="PS50110"/>
    </source>
</evidence>
<feature type="domain" description="Histidine kinase" evidence="4">
    <location>
        <begin position="499"/>
        <end position="714"/>
    </location>
</feature>
<gene>
    <name evidence="6" type="primary">rcsC_127</name>
    <name evidence="6" type="ORF">SDC9_50130</name>
</gene>
<evidence type="ECO:0000256" key="2">
    <source>
        <dbReference type="ARBA" id="ARBA00022679"/>
    </source>
</evidence>
<dbReference type="SUPFAM" id="SSF55785">
    <property type="entry name" value="PYP-like sensor domain (PAS domain)"/>
    <property type="match status" value="1"/>
</dbReference>
<dbReference type="PANTHER" id="PTHR43719:SF28">
    <property type="entry name" value="PEROXIDE STRESS-ACTIVATED HISTIDINE KINASE MAK1-RELATED"/>
    <property type="match status" value="1"/>
</dbReference>
<dbReference type="Pfam" id="PF02518">
    <property type="entry name" value="HATPase_c"/>
    <property type="match status" value="1"/>
</dbReference>
<dbReference type="PANTHER" id="PTHR43719">
    <property type="entry name" value="TWO-COMPONENT HISTIDINE KINASE"/>
    <property type="match status" value="1"/>
</dbReference>
<dbReference type="InterPro" id="IPR001789">
    <property type="entry name" value="Sig_transdc_resp-reg_receiver"/>
</dbReference>
<evidence type="ECO:0000256" key="1">
    <source>
        <dbReference type="ARBA" id="ARBA00022553"/>
    </source>
</evidence>
<protein>
    <submittedName>
        <fullName evidence="6">Sensor histidine kinase RcsC</fullName>
        <ecNumber evidence="6">2.7.13.3</ecNumber>
    </submittedName>
</protein>
<keyword evidence="3 6" id="KW-0418">Kinase</keyword>
<dbReference type="PRINTS" id="PR00344">
    <property type="entry name" value="BCTRLSENSOR"/>
</dbReference>
<dbReference type="Gene3D" id="3.40.50.2300">
    <property type="match status" value="1"/>
</dbReference>
<dbReference type="SUPFAM" id="SSF55781">
    <property type="entry name" value="GAF domain-like"/>
    <property type="match status" value="1"/>
</dbReference>
<evidence type="ECO:0000256" key="3">
    <source>
        <dbReference type="ARBA" id="ARBA00022777"/>
    </source>
</evidence>
<dbReference type="CDD" id="cd00082">
    <property type="entry name" value="HisKA"/>
    <property type="match status" value="1"/>
</dbReference>
<dbReference type="SMART" id="SM00065">
    <property type="entry name" value="GAF"/>
    <property type="match status" value="1"/>
</dbReference>
<dbReference type="Gene3D" id="3.30.450.20">
    <property type="entry name" value="PAS domain"/>
    <property type="match status" value="1"/>
</dbReference>
<dbReference type="EC" id="2.7.13.3" evidence="6"/>
<dbReference type="Gene3D" id="3.30.565.10">
    <property type="entry name" value="Histidine kinase-like ATPase, C-terminal domain"/>
    <property type="match status" value="1"/>
</dbReference>
<evidence type="ECO:0000259" key="4">
    <source>
        <dbReference type="PROSITE" id="PS50109"/>
    </source>
</evidence>
<dbReference type="InterPro" id="IPR011006">
    <property type="entry name" value="CheY-like_superfamily"/>
</dbReference>
<comment type="caution">
    <text evidence="6">The sequence shown here is derived from an EMBL/GenBank/DDBJ whole genome shotgun (WGS) entry which is preliminary data.</text>
</comment>
<proteinExistence type="predicted"/>
<name>A0A644WNF9_9ZZZZ</name>
<dbReference type="PROSITE" id="PS50109">
    <property type="entry name" value="HIS_KIN"/>
    <property type="match status" value="1"/>
</dbReference>
<organism evidence="6">
    <name type="scientific">bioreactor metagenome</name>
    <dbReference type="NCBI Taxonomy" id="1076179"/>
    <lineage>
        <taxon>unclassified sequences</taxon>
        <taxon>metagenomes</taxon>
        <taxon>ecological metagenomes</taxon>
    </lineage>
</organism>
<feature type="domain" description="Response regulatory" evidence="5">
    <location>
        <begin position="840"/>
        <end position="950"/>
    </location>
</feature>
<dbReference type="Gene3D" id="1.10.287.130">
    <property type="match status" value="1"/>
</dbReference>
<dbReference type="InterPro" id="IPR003594">
    <property type="entry name" value="HATPase_dom"/>
</dbReference>
<keyword evidence="2 6" id="KW-0808">Transferase</keyword>
<dbReference type="SUPFAM" id="SSF47384">
    <property type="entry name" value="Homodimeric domain of signal transducing histidine kinase"/>
    <property type="match status" value="1"/>
</dbReference>
<dbReference type="InterPro" id="IPR004358">
    <property type="entry name" value="Sig_transdc_His_kin-like_C"/>
</dbReference>
<dbReference type="SUPFAM" id="SSF55874">
    <property type="entry name" value="ATPase domain of HSP90 chaperone/DNA topoisomerase II/histidine kinase"/>
    <property type="match status" value="1"/>
</dbReference>
<dbReference type="EMBL" id="VSSQ01000988">
    <property type="protein sequence ID" value="MPM03863.1"/>
    <property type="molecule type" value="Genomic_DNA"/>
</dbReference>
<dbReference type="InterPro" id="IPR005467">
    <property type="entry name" value="His_kinase_dom"/>
</dbReference>
<dbReference type="InterPro" id="IPR003661">
    <property type="entry name" value="HisK_dim/P_dom"/>
</dbReference>
<dbReference type="Pfam" id="PF00512">
    <property type="entry name" value="HisKA"/>
    <property type="match status" value="1"/>
</dbReference>
<dbReference type="InterPro" id="IPR050956">
    <property type="entry name" value="2C_system_His_kinase"/>
</dbReference>
<dbReference type="Pfam" id="PF01590">
    <property type="entry name" value="GAF"/>
    <property type="match status" value="1"/>
</dbReference>
<dbReference type="InterPro" id="IPR035965">
    <property type="entry name" value="PAS-like_dom_sf"/>
</dbReference>
<dbReference type="InterPro" id="IPR029016">
    <property type="entry name" value="GAF-like_dom_sf"/>
</dbReference>
<dbReference type="SUPFAM" id="SSF52172">
    <property type="entry name" value="CheY-like"/>
    <property type="match status" value="1"/>
</dbReference>
<dbReference type="AlphaFoldDB" id="A0A644WNF9"/>
<dbReference type="SMART" id="SM00448">
    <property type="entry name" value="REC"/>
    <property type="match status" value="1"/>
</dbReference>
<dbReference type="Gene3D" id="3.30.450.40">
    <property type="match status" value="1"/>
</dbReference>
<dbReference type="InterPro" id="IPR003018">
    <property type="entry name" value="GAF"/>
</dbReference>
<dbReference type="Pfam" id="PF00072">
    <property type="entry name" value="Response_reg"/>
    <property type="match status" value="1"/>
</dbReference>
<dbReference type="InterPro" id="IPR000014">
    <property type="entry name" value="PAS"/>
</dbReference>
<dbReference type="GO" id="GO:0000155">
    <property type="term" value="F:phosphorelay sensor kinase activity"/>
    <property type="evidence" value="ECO:0007669"/>
    <property type="project" value="InterPro"/>
</dbReference>
<dbReference type="SMART" id="SM00388">
    <property type="entry name" value="HisKA"/>
    <property type="match status" value="1"/>
</dbReference>
<dbReference type="InterPro" id="IPR036890">
    <property type="entry name" value="HATPase_C_sf"/>
</dbReference>
<dbReference type="CDD" id="cd17546">
    <property type="entry name" value="REC_hyHK_CKI1_RcsC-like"/>
    <property type="match status" value="1"/>
</dbReference>
<sequence>MLRDENIQWMNMEALEIGVLCFGSDYSLKFINTCAKQYLLLTEVPLSPKEILYRLQFQNVKNQTLPFTYRVKPQDLQVTVSSFSNGTDMLFIVCPDTTCVPHDLVFALDADYAITQVQGDPLQRHLRLPLDQVVGRKFPDFFSEETSSHIQSALERARDTKSRQEFQYHSPVTGDIRYFHASITFEKDSFLVGVDDISAQLKVSSAQGTILLDSAFHIVSIDHTGCTLLACDSDGMLGLDIRSVFAYEVCEGQALVACDRNTQVMKRFWISTSLLPHNGGEYWLVQFSEWQSNPPQAYSLELNNILLQFSYELMKGPLSGMPELLQHILATLGISSGSDRAYIFQCEAHWGVSNTYEWCAPGISSEKNQLQGLPCTAFPQWIKTLEQGQEIHICQVKDLPDSWQAERATLIAQHIQSILVEPIMVDRQLLGFLGFDSVVAAKQWPAEVRRLLRFFAQLLGSYFSHVRSEHALQQALEATKNLAGEREQQNLRLNALYARNSHDIRNSLSAITGMADLLQQTSLDKRQSTYVSQIRTSSFHVTHLIQDLLDFSLLSHQQPMLRGEAFSIQDVVAAAVDSVALFAGEKHLQLSYEVESVIPHQVAGDSVRLTQVLINLLHNAVKFTEVGEVSIRVSLLDLRADTATVGMVVSDTGVGMTEQMVSRLFSAELNASSGGYGLGLGIVKQLVSAMGGRLEIESEVGRGSHFTCTITFKLPEYGSAVRLPRGRYGYVGKASPSSASLLERLQALDVDIARYDTASDALSSHCMYLLLDTDDGGVLPGPMDVKPRGLLLGTCFNRGTLALYAPSVEVLGFVLHGAATSTLAAEMKAKLSSHAALRTHVLVVDDSAIHRELLHRKLSELQVKATLAASGEAALQLLEGHRFDLVFMDLHLPGLDGIETALAMLKMQPKLEIIALSATLDVAVQKRCEKAGIKRVMLKPLEDAELRMLL</sequence>
<dbReference type="InterPro" id="IPR036097">
    <property type="entry name" value="HisK_dim/P_sf"/>
</dbReference>
<dbReference type="CDD" id="cd00130">
    <property type="entry name" value="PAS"/>
    <property type="match status" value="1"/>
</dbReference>